<evidence type="ECO:0000259" key="2">
    <source>
        <dbReference type="Pfam" id="PF03061"/>
    </source>
</evidence>
<feature type="region of interest" description="Disordered" evidence="1">
    <location>
        <begin position="1"/>
        <end position="21"/>
    </location>
</feature>
<accession>A0A3E0GYP5</accession>
<dbReference type="CDD" id="cd03443">
    <property type="entry name" value="PaaI_thioesterase"/>
    <property type="match status" value="1"/>
</dbReference>
<evidence type="ECO:0000313" key="4">
    <source>
        <dbReference type="Proteomes" id="UP000256269"/>
    </source>
</evidence>
<dbReference type="RefSeq" id="WP_116180768.1">
    <property type="nucleotide sequence ID" value="NZ_CP144375.1"/>
</dbReference>
<sequence length="136" mass="14566">MEAVDQPSGLDLLRTTTRPPLPANGQPRWVCVEEGDVVIATVPRHTHTVAGLLEAVLGYAVRSTLGPGGDYVMLDLRVSYVRPVTPAVGEVYARGWVRESCRQVQFAEADVCDAAGAVLATASTTCLVVSTEERTR</sequence>
<dbReference type="Gene3D" id="3.10.129.10">
    <property type="entry name" value="Hotdog Thioesterase"/>
    <property type="match status" value="1"/>
</dbReference>
<comment type="caution">
    <text evidence="3">The sequence shown here is derived from an EMBL/GenBank/DDBJ whole genome shotgun (WGS) entry which is preliminary data.</text>
</comment>
<dbReference type="InterPro" id="IPR029069">
    <property type="entry name" value="HotDog_dom_sf"/>
</dbReference>
<dbReference type="Pfam" id="PF03061">
    <property type="entry name" value="4HBT"/>
    <property type="match status" value="1"/>
</dbReference>
<dbReference type="OrthoDB" id="9813282at2"/>
<feature type="domain" description="Thioesterase" evidence="2">
    <location>
        <begin position="49"/>
        <end position="118"/>
    </location>
</feature>
<dbReference type="InterPro" id="IPR006683">
    <property type="entry name" value="Thioestr_dom"/>
</dbReference>
<reference evidence="3 4" key="1">
    <citation type="submission" date="2018-08" db="EMBL/GenBank/DDBJ databases">
        <title>Genomic Encyclopedia of Archaeal and Bacterial Type Strains, Phase II (KMG-II): from individual species to whole genera.</title>
        <authorList>
            <person name="Goeker M."/>
        </authorList>
    </citation>
    <scope>NUCLEOTIDE SEQUENCE [LARGE SCALE GENOMIC DNA]</scope>
    <source>
        <strain evidence="3 4">DSM 45791</strain>
    </source>
</reference>
<dbReference type="SUPFAM" id="SSF54637">
    <property type="entry name" value="Thioesterase/thiol ester dehydrase-isomerase"/>
    <property type="match status" value="1"/>
</dbReference>
<organism evidence="3 4">
    <name type="scientific">Kutzneria buriramensis</name>
    <dbReference type="NCBI Taxonomy" id="1045776"/>
    <lineage>
        <taxon>Bacteria</taxon>
        <taxon>Bacillati</taxon>
        <taxon>Actinomycetota</taxon>
        <taxon>Actinomycetes</taxon>
        <taxon>Pseudonocardiales</taxon>
        <taxon>Pseudonocardiaceae</taxon>
        <taxon>Kutzneria</taxon>
    </lineage>
</organism>
<protein>
    <submittedName>
        <fullName evidence="3">Uncharacterized protein (TIGR00369 family)</fullName>
    </submittedName>
</protein>
<gene>
    <name evidence="3" type="ORF">BCF44_121219</name>
</gene>
<evidence type="ECO:0000256" key="1">
    <source>
        <dbReference type="SAM" id="MobiDB-lite"/>
    </source>
</evidence>
<dbReference type="EMBL" id="QUNO01000021">
    <property type="protein sequence ID" value="REH32670.1"/>
    <property type="molecule type" value="Genomic_DNA"/>
</dbReference>
<proteinExistence type="predicted"/>
<keyword evidence="4" id="KW-1185">Reference proteome</keyword>
<dbReference type="AlphaFoldDB" id="A0A3E0GYP5"/>
<dbReference type="Proteomes" id="UP000256269">
    <property type="component" value="Unassembled WGS sequence"/>
</dbReference>
<name>A0A3E0GYP5_9PSEU</name>
<evidence type="ECO:0000313" key="3">
    <source>
        <dbReference type="EMBL" id="REH32670.1"/>
    </source>
</evidence>